<gene>
    <name evidence="2" type="ORF">CPB83DRAFT_830377</name>
</gene>
<organism evidence="2 3">
    <name type="scientific">Crepidotus variabilis</name>
    <dbReference type="NCBI Taxonomy" id="179855"/>
    <lineage>
        <taxon>Eukaryota</taxon>
        <taxon>Fungi</taxon>
        <taxon>Dikarya</taxon>
        <taxon>Basidiomycota</taxon>
        <taxon>Agaricomycotina</taxon>
        <taxon>Agaricomycetes</taxon>
        <taxon>Agaricomycetidae</taxon>
        <taxon>Agaricales</taxon>
        <taxon>Agaricineae</taxon>
        <taxon>Crepidotaceae</taxon>
        <taxon>Crepidotus</taxon>
    </lineage>
</organism>
<feature type="compositionally biased region" description="Polar residues" evidence="1">
    <location>
        <begin position="28"/>
        <end position="39"/>
    </location>
</feature>
<comment type="caution">
    <text evidence="2">The sequence shown here is derived from an EMBL/GenBank/DDBJ whole genome shotgun (WGS) entry which is preliminary data.</text>
</comment>
<dbReference type="Proteomes" id="UP000807306">
    <property type="component" value="Unassembled WGS sequence"/>
</dbReference>
<dbReference type="AlphaFoldDB" id="A0A9P6EUL0"/>
<evidence type="ECO:0000256" key="1">
    <source>
        <dbReference type="SAM" id="MobiDB-lite"/>
    </source>
</evidence>
<protein>
    <submittedName>
        <fullName evidence="2">Uncharacterized protein</fullName>
    </submittedName>
</protein>
<proteinExistence type="predicted"/>
<reference evidence="2" key="1">
    <citation type="submission" date="2020-11" db="EMBL/GenBank/DDBJ databases">
        <authorList>
            <consortium name="DOE Joint Genome Institute"/>
            <person name="Ahrendt S."/>
            <person name="Riley R."/>
            <person name="Andreopoulos W."/>
            <person name="Labutti K."/>
            <person name="Pangilinan J."/>
            <person name="Ruiz-Duenas F.J."/>
            <person name="Barrasa J.M."/>
            <person name="Sanchez-Garcia M."/>
            <person name="Camarero S."/>
            <person name="Miyauchi S."/>
            <person name="Serrano A."/>
            <person name="Linde D."/>
            <person name="Babiker R."/>
            <person name="Drula E."/>
            <person name="Ayuso-Fernandez I."/>
            <person name="Pacheco R."/>
            <person name="Padilla G."/>
            <person name="Ferreira P."/>
            <person name="Barriuso J."/>
            <person name="Kellner H."/>
            <person name="Castanera R."/>
            <person name="Alfaro M."/>
            <person name="Ramirez L."/>
            <person name="Pisabarro A.G."/>
            <person name="Kuo A."/>
            <person name="Tritt A."/>
            <person name="Lipzen A."/>
            <person name="He G."/>
            <person name="Yan M."/>
            <person name="Ng V."/>
            <person name="Cullen D."/>
            <person name="Martin F."/>
            <person name="Rosso M.-N."/>
            <person name="Henrissat B."/>
            <person name="Hibbett D."/>
            <person name="Martinez A.T."/>
            <person name="Grigoriev I.V."/>
        </authorList>
    </citation>
    <scope>NUCLEOTIDE SEQUENCE</scope>
    <source>
        <strain evidence="2">CBS 506.95</strain>
    </source>
</reference>
<evidence type="ECO:0000313" key="2">
    <source>
        <dbReference type="EMBL" id="KAF9535334.1"/>
    </source>
</evidence>
<feature type="region of interest" description="Disordered" evidence="1">
    <location>
        <begin position="28"/>
        <end position="63"/>
    </location>
</feature>
<name>A0A9P6EUL0_9AGAR</name>
<keyword evidence="3" id="KW-1185">Reference proteome</keyword>
<dbReference type="EMBL" id="MU157824">
    <property type="protein sequence ID" value="KAF9535334.1"/>
    <property type="molecule type" value="Genomic_DNA"/>
</dbReference>
<accession>A0A9P6EUL0</accession>
<evidence type="ECO:0000313" key="3">
    <source>
        <dbReference type="Proteomes" id="UP000807306"/>
    </source>
</evidence>
<sequence>MAKNSCGLGYVGVYIDAAQKFIPRRGWSTRSPVVTTPNENIDVDLEKQRNDQTQSAENERKSPVQVANKVFGVAIFGYGRPAVRFPTHLNSHVTDSRFPESKNR</sequence>